<evidence type="ECO:0000313" key="10">
    <source>
        <dbReference type="EMBL" id="MFA0812303.1"/>
    </source>
</evidence>
<feature type="active site" description="Charge relay system" evidence="5">
    <location>
        <position position="224"/>
    </location>
</feature>
<organism evidence="10 11">
    <name type="scientific">Microbulbifer epialgicus</name>
    <dbReference type="NCBI Taxonomy" id="393907"/>
    <lineage>
        <taxon>Bacteria</taxon>
        <taxon>Pseudomonadati</taxon>
        <taxon>Pseudomonadota</taxon>
        <taxon>Gammaproteobacteria</taxon>
        <taxon>Cellvibrionales</taxon>
        <taxon>Microbulbiferaceae</taxon>
        <taxon>Microbulbifer</taxon>
    </lineage>
</organism>
<dbReference type="Gene3D" id="2.60.120.380">
    <property type="match status" value="1"/>
</dbReference>
<dbReference type="PANTHER" id="PTHR43806">
    <property type="entry name" value="PEPTIDASE S8"/>
    <property type="match status" value="1"/>
</dbReference>
<keyword evidence="7" id="KW-0732">Signal</keyword>
<accession>A0ABV4P1S0</accession>
<dbReference type="PROSITE" id="PS51257">
    <property type="entry name" value="PROKAR_LIPOPROTEIN"/>
    <property type="match status" value="1"/>
</dbReference>
<dbReference type="Gene3D" id="3.40.50.200">
    <property type="entry name" value="Peptidase S8/S53 domain"/>
    <property type="match status" value="1"/>
</dbReference>
<comment type="similarity">
    <text evidence="1 5">Belongs to the peptidase S8 family.</text>
</comment>
<dbReference type="SUPFAM" id="SSF52743">
    <property type="entry name" value="Subtilisin-like"/>
    <property type="match status" value="1"/>
</dbReference>
<keyword evidence="11" id="KW-1185">Reference proteome</keyword>
<evidence type="ECO:0000259" key="9">
    <source>
        <dbReference type="Pfam" id="PF04151"/>
    </source>
</evidence>
<feature type="signal peptide" evidence="7">
    <location>
        <begin position="1"/>
        <end position="30"/>
    </location>
</feature>
<feature type="compositionally biased region" description="Basic and acidic residues" evidence="6">
    <location>
        <begin position="191"/>
        <end position="205"/>
    </location>
</feature>
<dbReference type="PROSITE" id="PS00137">
    <property type="entry name" value="SUBTILASE_HIS"/>
    <property type="match status" value="1"/>
</dbReference>
<dbReference type="RefSeq" id="WP_371839967.1">
    <property type="nucleotide sequence ID" value="NZ_JBGMEK010000037.1"/>
</dbReference>
<feature type="domain" description="Peptidase S8/S53" evidence="8">
    <location>
        <begin position="152"/>
        <end position="451"/>
    </location>
</feature>
<keyword evidence="4 5" id="KW-0720">Serine protease</keyword>
<evidence type="ECO:0000313" key="11">
    <source>
        <dbReference type="Proteomes" id="UP001569428"/>
    </source>
</evidence>
<keyword evidence="3 5" id="KW-0378">Hydrolase</keyword>
<dbReference type="Proteomes" id="UP001569428">
    <property type="component" value="Unassembled WGS sequence"/>
</dbReference>
<reference evidence="10 11" key="1">
    <citation type="submission" date="2024-08" db="EMBL/GenBank/DDBJ databases">
        <authorList>
            <person name="Ishaq N."/>
        </authorList>
    </citation>
    <scope>NUCLEOTIDE SEQUENCE [LARGE SCALE GENOMIC DNA]</scope>
    <source>
        <strain evidence="10 11">DSM 18651</strain>
    </source>
</reference>
<evidence type="ECO:0000256" key="3">
    <source>
        <dbReference type="ARBA" id="ARBA00022801"/>
    </source>
</evidence>
<dbReference type="InterPro" id="IPR034176">
    <property type="entry name" value="Peptidases_S8_13"/>
</dbReference>
<dbReference type="InterPro" id="IPR000209">
    <property type="entry name" value="Peptidase_S8/S53_dom"/>
</dbReference>
<feature type="region of interest" description="Disordered" evidence="6">
    <location>
        <begin position="190"/>
        <end position="222"/>
    </location>
</feature>
<evidence type="ECO:0000256" key="4">
    <source>
        <dbReference type="ARBA" id="ARBA00022825"/>
    </source>
</evidence>
<comment type="caution">
    <text evidence="10">The sequence shown here is derived from an EMBL/GenBank/DDBJ whole genome shotgun (WGS) entry which is preliminary data.</text>
</comment>
<gene>
    <name evidence="10" type="ORF">ACCI49_15420</name>
</gene>
<feature type="chain" id="PRO_5045925643" evidence="7">
    <location>
        <begin position="31"/>
        <end position="576"/>
    </location>
</feature>
<dbReference type="CDD" id="cd07496">
    <property type="entry name" value="Peptidases_S8_13"/>
    <property type="match status" value="1"/>
</dbReference>
<evidence type="ECO:0000256" key="1">
    <source>
        <dbReference type="ARBA" id="ARBA00011073"/>
    </source>
</evidence>
<dbReference type="Pfam" id="PF04151">
    <property type="entry name" value="PPC"/>
    <property type="match status" value="1"/>
</dbReference>
<dbReference type="EC" id="3.4.-.-" evidence="10"/>
<feature type="active site" description="Charge relay system" evidence="5">
    <location>
        <position position="161"/>
    </location>
</feature>
<dbReference type="GO" id="GO:0016787">
    <property type="term" value="F:hydrolase activity"/>
    <property type="evidence" value="ECO:0007669"/>
    <property type="project" value="UniProtKB-KW"/>
</dbReference>
<dbReference type="PANTHER" id="PTHR43806:SF11">
    <property type="entry name" value="CEREVISIN-RELATED"/>
    <property type="match status" value="1"/>
</dbReference>
<evidence type="ECO:0000259" key="8">
    <source>
        <dbReference type="Pfam" id="PF00082"/>
    </source>
</evidence>
<dbReference type="InterPro" id="IPR036852">
    <property type="entry name" value="Peptidase_S8/S53_dom_sf"/>
</dbReference>
<feature type="active site" description="Charge relay system" evidence="5">
    <location>
        <position position="405"/>
    </location>
</feature>
<feature type="domain" description="Peptidase C-terminal archaeal/bacterial" evidence="9">
    <location>
        <begin position="488"/>
        <end position="560"/>
    </location>
</feature>
<evidence type="ECO:0000256" key="2">
    <source>
        <dbReference type="ARBA" id="ARBA00022670"/>
    </source>
</evidence>
<dbReference type="InterPro" id="IPR050131">
    <property type="entry name" value="Peptidase_S8_subtilisin-like"/>
</dbReference>
<keyword evidence="2 5" id="KW-0645">Protease</keyword>
<dbReference type="PROSITE" id="PS51892">
    <property type="entry name" value="SUBTILASE"/>
    <property type="match status" value="1"/>
</dbReference>
<evidence type="ECO:0000256" key="5">
    <source>
        <dbReference type="PROSITE-ProRule" id="PRU01240"/>
    </source>
</evidence>
<dbReference type="InterPro" id="IPR007280">
    <property type="entry name" value="Peptidase_C_arc/bac"/>
</dbReference>
<name>A0ABV4P1S0_9GAMM</name>
<evidence type="ECO:0000256" key="7">
    <source>
        <dbReference type="SAM" id="SignalP"/>
    </source>
</evidence>
<dbReference type="PROSITE" id="PS00138">
    <property type="entry name" value="SUBTILASE_SER"/>
    <property type="match status" value="1"/>
</dbReference>
<sequence>MRSSLKALMQKTAIAAAVSLACAAPFAAHANETGLSDGIIIKYKQSSKVGHGAKLAQDTIDKASQRAGHKLRHKRRMASGAQVMRLEGRKSKAELKKIVERLKQDPNVEYAEPDLIMRPMAIPNDPSYWNQWHYWESTGGLNLPSAWDVTQGEGAVVAVLDTGYRPHHDLKDNLLPGYDMISNTFVSVDGNGRDSDATDPGDWHTDNACQSNDPRDYESDSSWHGTHVAGTIAATTNNNIGVAGVAYKAKVVPVRVLGRCGGLTSDIADAIVWAAGGSVSGVPKNANPAQVLNLSLGGEGACGSAYQTAINTARSLGATVVVAAGNDDDYASRYTPASCDGVITVAATDRDGGRAYYSNYGNAVDMAAPGGAQSFINDSNGILSTLNSGTRSPGSDSYYYSQGTSMAAPHVAGVAALLYSVDPNLTPDEVESVLSNTTRSFPSSCSGCGAGIVDAAAAVAAVTGGGNTGNSSSLVETNVAGASGSWLTYQIEVEPGMSSLDIEIYNDNGEVDLYVQYGSSPSKSNYDCRPYEWVEETGGYNTESCSFNNPSAGTWYIALHGYEAFNGLTLTAEAKP</sequence>
<dbReference type="InterPro" id="IPR023828">
    <property type="entry name" value="Peptidase_S8_Ser-AS"/>
</dbReference>
<dbReference type="InterPro" id="IPR022398">
    <property type="entry name" value="Peptidase_S8_His-AS"/>
</dbReference>
<dbReference type="PRINTS" id="PR00723">
    <property type="entry name" value="SUBTILISIN"/>
</dbReference>
<dbReference type="Pfam" id="PF00082">
    <property type="entry name" value="Peptidase_S8"/>
    <property type="match status" value="1"/>
</dbReference>
<evidence type="ECO:0000256" key="6">
    <source>
        <dbReference type="SAM" id="MobiDB-lite"/>
    </source>
</evidence>
<dbReference type="EMBL" id="JBGMEK010000037">
    <property type="protein sequence ID" value="MFA0812303.1"/>
    <property type="molecule type" value="Genomic_DNA"/>
</dbReference>
<dbReference type="InterPro" id="IPR015500">
    <property type="entry name" value="Peptidase_S8_subtilisin-rel"/>
</dbReference>
<proteinExistence type="inferred from homology"/>
<protein>
    <submittedName>
        <fullName evidence="10">S8 family peptidase</fullName>
        <ecNumber evidence="10">3.4.-.-</ecNumber>
    </submittedName>
</protein>